<dbReference type="Gene3D" id="1.20.1070.10">
    <property type="entry name" value="Rhodopsin 7-helix transmembrane proteins"/>
    <property type="match status" value="1"/>
</dbReference>
<keyword evidence="5 13" id="KW-1133">Transmembrane helix</keyword>
<keyword evidence="16" id="KW-1185">Reference proteome</keyword>
<gene>
    <name evidence="15" type="ORF">OSB1V03_LOCUS8503</name>
</gene>
<keyword evidence="7 13" id="KW-0472">Membrane</keyword>
<protein>
    <recommendedName>
        <fullName evidence="14">G-protein coupled receptors family 1 profile domain-containing protein</fullName>
    </recommendedName>
</protein>
<dbReference type="Pfam" id="PF00001">
    <property type="entry name" value="7tm_1"/>
    <property type="match status" value="1"/>
</dbReference>
<evidence type="ECO:0000313" key="16">
    <source>
        <dbReference type="Proteomes" id="UP000759131"/>
    </source>
</evidence>
<evidence type="ECO:0000256" key="9">
    <source>
        <dbReference type="ARBA" id="ARBA00023170"/>
    </source>
</evidence>
<dbReference type="InterPro" id="IPR005390">
    <property type="entry name" value="NeuromedU_rcpt"/>
</dbReference>
<feature type="transmembrane region" description="Helical" evidence="13">
    <location>
        <begin position="208"/>
        <end position="232"/>
    </location>
</feature>
<dbReference type="InterPro" id="IPR017452">
    <property type="entry name" value="GPCR_Rhodpsn_7TM"/>
</dbReference>
<dbReference type="OrthoDB" id="5950040at2759"/>
<dbReference type="PRINTS" id="PR01565">
    <property type="entry name" value="NEUROMEDINUR"/>
</dbReference>
<keyword evidence="4 12" id="KW-0812">Transmembrane</keyword>
<dbReference type="PROSITE" id="PS00237">
    <property type="entry name" value="G_PROTEIN_RECEP_F1_1"/>
    <property type="match status" value="1"/>
</dbReference>
<evidence type="ECO:0000313" key="15">
    <source>
        <dbReference type="EMBL" id="CAD7628081.1"/>
    </source>
</evidence>
<sequence>MDNVFLSSSKIPAIESSTGISEDLGLGPIRDPLTTVIPMTIVYALILITGVIGNFITCLVIARNRYMHTATNYYLFSLAISDLLLLVLGLPQEIYQLWQKYPYAFGEVFCVIRGMTSEASTNSSVLTITAFTIERYVAICHPLKAHTMSKLSRAVKLIIIMWILGIVCALPIAYQFGIVYDFSDDRQIPESAACSIKRTIPYFNEHTFTISSLLVFVIPVTIISVLYMLIGLKLRYSTAVRNKQIAANNTTDQDVNARNGSAYFKYQSTKRPLDSKNSSNGSNSLSQRRAVIKIYFAIK</sequence>
<feature type="transmembrane region" description="Helical" evidence="13">
    <location>
        <begin position="41"/>
        <end position="61"/>
    </location>
</feature>
<dbReference type="PANTHER" id="PTHR24243">
    <property type="entry name" value="G-PROTEIN COUPLED RECEPTOR"/>
    <property type="match status" value="1"/>
</dbReference>
<organism evidence="15">
    <name type="scientific">Medioppia subpectinata</name>
    <dbReference type="NCBI Taxonomy" id="1979941"/>
    <lineage>
        <taxon>Eukaryota</taxon>
        <taxon>Metazoa</taxon>
        <taxon>Ecdysozoa</taxon>
        <taxon>Arthropoda</taxon>
        <taxon>Chelicerata</taxon>
        <taxon>Arachnida</taxon>
        <taxon>Acari</taxon>
        <taxon>Acariformes</taxon>
        <taxon>Sarcoptiformes</taxon>
        <taxon>Oribatida</taxon>
        <taxon>Brachypylina</taxon>
        <taxon>Oppioidea</taxon>
        <taxon>Oppiidae</taxon>
        <taxon>Medioppia</taxon>
    </lineage>
</organism>
<evidence type="ECO:0000256" key="13">
    <source>
        <dbReference type="SAM" id="Phobius"/>
    </source>
</evidence>
<dbReference type="PROSITE" id="PS50262">
    <property type="entry name" value="G_PROTEIN_RECEP_F1_2"/>
    <property type="match status" value="1"/>
</dbReference>
<keyword evidence="8" id="KW-1015">Disulfide bond</keyword>
<evidence type="ECO:0000256" key="4">
    <source>
        <dbReference type="ARBA" id="ARBA00022692"/>
    </source>
</evidence>
<dbReference type="EMBL" id="OC859922">
    <property type="protein sequence ID" value="CAD7628081.1"/>
    <property type="molecule type" value="Genomic_DNA"/>
</dbReference>
<evidence type="ECO:0000256" key="1">
    <source>
        <dbReference type="ARBA" id="ARBA00004651"/>
    </source>
</evidence>
<dbReference type="GO" id="GO:0005886">
    <property type="term" value="C:plasma membrane"/>
    <property type="evidence" value="ECO:0007669"/>
    <property type="project" value="UniProtKB-SubCell"/>
</dbReference>
<evidence type="ECO:0000256" key="2">
    <source>
        <dbReference type="ARBA" id="ARBA00010663"/>
    </source>
</evidence>
<comment type="similarity">
    <text evidence="2 12">Belongs to the G-protein coupled receptor 1 family.</text>
</comment>
<evidence type="ECO:0000256" key="10">
    <source>
        <dbReference type="ARBA" id="ARBA00023180"/>
    </source>
</evidence>
<feature type="transmembrane region" description="Helical" evidence="13">
    <location>
        <begin position="154"/>
        <end position="174"/>
    </location>
</feature>
<name>A0A7R9Q0V4_9ACAR</name>
<dbReference type="Proteomes" id="UP000759131">
    <property type="component" value="Unassembled WGS sequence"/>
</dbReference>
<dbReference type="InterPro" id="IPR000276">
    <property type="entry name" value="GPCR_Rhodpsn"/>
</dbReference>
<evidence type="ECO:0000259" key="14">
    <source>
        <dbReference type="PROSITE" id="PS50262"/>
    </source>
</evidence>
<dbReference type="PRINTS" id="PR00237">
    <property type="entry name" value="GPCRRHODOPSN"/>
</dbReference>
<evidence type="ECO:0000256" key="12">
    <source>
        <dbReference type="RuleBase" id="RU000688"/>
    </source>
</evidence>
<keyword evidence="6 12" id="KW-0297">G-protein coupled receptor</keyword>
<dbReference type="AlphaFoldDB" id="A0A7R9Q0V4"/>
<evidence type="ECO:0000256" key="8">
    <source>
        <dbReference type="ARBA" id="ARBA00023157"/>
    </source>
</evidence>
<dbReference type="SUPFAM" id="SSF81321">
    <property type="entry name" value="Family A G protein-coupled receptor-like"/>
    <property type="match status" value="1"/>
</dbReference>
<reference evidence="15" key="1">
    <citation type="submission" date="2020-11" db="EMBL/GenBank/DDBJ databases">
        <authorList>
            <person name="Tran Van P."/>
        </authorList>
    </citation>
    <scope>NUCLEOTIDE SEQUENCE</scope>
</reference>
<dbReference type="GO" id="GO:0001607">
    <property type="term" value="F:neuromedin U receptor activity"/>
    <property type="evidence" value="ECO:0007669"/>
    <property type="project" value="InterPro"/>
</dbReference>
<evidence type="ECO:0000256" key="11">
    <source>
        <dbReference type="ARBA" id="ARBA00023224"/>
    </source>
</evidence>
<evidence type="ECO:0000256" key="5">
    <source>
        <dbReference type="ARBA" id="ARBA00022989"/>
    </source>
</evidence>
<evidence type="ECO:0000256" key="3">
    <source>
        <dbReference type="ARBA" id="ARBA00022475"/>
    </source>
</evidence>
<keyword evidence="3" id="KW-1003">Cell membrane</keyword>
<evidence type="ECO:0000256" key="6">
    <source>
        <dbReference type="ARBA" id="ARBA00023040"/>
    </source>
</evidence>
<keyword evidence="10" id="KW-0325">Glycoprotein</keyword>
<keyword evidence="11 12" id="KW-0807">Transducer</keyword>
<evidence type="ECO:0000256" key="7">
    <source>
        <dbReference type="ARBA" id="ARBA00023136"/>
    </source>
</evidence>
<comment type="subcellular location">
    <subcellularLocation>
        <location evidence="1">Cell membrane</location>
        <topology evidence="1">Multi-pass membrane protein</topology>
    </subcellularLocation>
</comment>
<dbReference type="EMBL" id="CAJPIZ010005347">
    <property type="protein sequence ID" value="CAG2108511.1"/>
    <property type="molecule type" value="Genomic_DNA"/>
</dbReference>
<proteinExistence type="inferred from homology"/>
<keyword evidence="9 12" id="KW-0675">Receptor</keyword>
<feature type="domain" description="G-protein coupled receptors family 1 profile" evidence="14">
    <location>
        <begin position="53"/>
        <end position="299"/>
    </location>
</feature>
<accession>A0A7R9Q0V4</accession>
<dbReference type="PANTHER" id="PTHR24243:SF208">
    <property type="entry name" value="PYROKININ-1 RECEPTOR"/>
    <property type="match status" value="1"/>
</dbReference>